<proteinExistence type="predicted"/>
<evidence type="ECO:0000313" key="1">
    <source>
        <dbReference type="EMBL" id="TRY13419.1"/>
    </source>
</evidence>
<sequence>MRFVLLGLFISSLTACTQNPEWTLFYYADEASISTAAKPSEHIAGYYSTSEQCLMKGAGMVKLSDSGVGSFQCGQQCVANDTGSLTCQTFVDSLIF</sequence>
<evidence type="ECO:0000313" key="2">
    <source>
        <dbReference type="Proteomes" id="UP000318126"/>
    </source>
</evidence>
<name>A0A553JLT0_SHEHA</name>
<organism evidence="1 2">
    <name type="scientific">Shewanella hanedai</name>
    <name type="common">Alteromonas hanedai</name>
    <dbReference type="NCBI Taxonomy" id="25"/>
    <lineage>
        <taxon>Bacteria</taxon>
        <taxon>Pseudomonadati</taxon>
        <taxon>Pseudomonadota</taxon>
        <taxon>Gammaproteobacteria</taxon>
        <taxon>Alteromonadales</taxon>
        <taxon>Shewanellaceae</taxon>
        <taxon>Shewanella</taxon>
    </lineage>
</organism>
<accession>A0A553JLT0</accession>
<comment type="caution">
    <text evidence="1">The sequence shown here is derived from an EMBL/GenBank/DDBJ whole genome shotgun (WGS) entry which is preliminary data.</text>
</comment>
<gene>
    <name evidence="1" type="ORF">FN961_15430</name>
</gene>
<dbReference type="OrthoDB" id="6272373at2"/>
<protein>
    <recommendedName>
        <fullName evidence="3">Lipoprotein</fullName>
    </recommendedName>
</protein>
<dbReference type="RefSeq" id="WP_144041075.1">
    <property type="nucleotide sequence ID" value="NZ_BMPL01000017.1"/>
</dbReference>
<dbReference type="AlphaFoldDB" id="A0A553JLT0"/>
<reference evidence="2" key="1">
    <citation type="submission" date="2019-07" db="EMBL/GenBank/DDBJ databases">
        <title>Shewanella sp. YLB-08 draft genomic sequence.</title>
        <authorList>
            <person name="Yu L."/>
        </authorList>
    </citation>
    <scope>NUCLEOTIDE SEQUENCE [LARGE SCALE GENOMIC DNA]</scope>
    <source>
        <strain evidence="2">JCM 20706</strain>
    </source>
</reference>
<dbReference type="PROSITE" id="PS51257">
    <property type="entry name" value="PROKAR_LIPOPROTEIN"/>
    <property type="match status" value="1"/>
</dbReference>
<evidence type="ECO:0008006" key="3">
    <source>
        <dbReference type="Google" id="ProtNLM"/>
    </source>
</evidence>
<dbReference type="EMBL" id="VKGK01000019">
    <property type="protein sequence ID" value="TRY13419.1"/>
    <property type="molecule type" value="Genomic_DNA"/>
</dbReference>
<keyword evidence="2" id="KW-1185">Reference proteome</keyword>
<dbReference type="Proteomes" id="UP000318126">
    <property type="component" value="Unassembled WGS sequence"/>
</dbReference>